<protein>
    <submittedName>
        <fullName evidence="1">Uncharacterized protein</fullName>
    </submittedName>
</protein>
<feature type="non-terminal residue" evidence="1">
    <location>
        <position position="1"/>
    </location>
</feature>
<reference evidence="1" key="1">
    <citation type="submission" date="2015-04" db="EMBL/GenBank/DDBJ databases">
        <title>The genome sequence of the plant pathogenic Rhizarian Plasmodiophora brassicae reveals insights in its biotrophic life cycle and the origin of chitin synthesis.</title>
        <authorList>
            <person name="Schwelm A."/>
            <person name="Fogelqvist J."/>
            <person name="Knaust A."/>
            <person name="Julke S."/>
            <person name="Lilja T."/>
            <person name="Dhandapani V."/>
            <person name="Bonilla-Rosso G."/>
            <person name="Karlsson M."/>
            <person name="Shevchenko A."/>
            <person name="Choi S.R."/>
            <person name="Kim H.G."/>
            <person name="Park J.Y."/>
            <person name="Lim Y.P."/>
            <person name="Ludwig-Muller J."/>
            <person name="Dixelius C."/>
        </authorList>
    </citation>
    <scope>NUCLEOTIDE SEQUENCE</scope>
    <source>
        <tissue evidence="1">Potato root galls</tissue>
    </source>
</reference>
<proteinExistence type="predicted"/>
<accession>A0A0H5RGR9</accession>
<evidence type="ECO:0000313" key="1">
    <source>
        <dbReference type="EMBL" id="CRZ12752.1"/>
    </source>
</evidence>
<sequence length="104" mass="12019">RLARAGISFDVLNRERSASRQIIVMVKVDNSLISDMAQALISEILRMPTGFKPACCCWKKLEFSMVWLIRLLFSFLPLSKHVNLFYKSDIFAGSLYCLCCFFVW</sequence>
<name>A0A0H5RGR9_9EUKA</name>
<dbReference type="EMBL" id="HACM01012310">
    <property type="protein sequence ID" value="CRZ12752.1"/>
    <property type="molecule type" value="Transcribed_RNA"/>
</dbReference>
<organism evidence="1">
    <name type="scientific">Spongospora subterranea</name>
    <dbReference type="NCBI Taxonomy" id="70186"/>
    <lineage>
        <taxon>Eukaryota</taxon>
        <taxon>Sar</taxon>
        <taxon>Rhizaria</taxon>
        <taxon>Endomyxa</taxon>
        <taxon>Phytomyxea</taxon>
        <taxon>Plasmodiophorida</taxon>
        <taxon>Plasmodiophoridae</taxon>
        <taxon>Spongospora</taxon>
    </lineage>
</organism>
<dbReference type="AlphaFoldDB" id="A0A0H5RGR9"/>